<proteinExistence type="predicted"/>
<gene>
    <name evidence="1" type="ORF">GDS87_09935</name>
</gene>
<dbReference type="EMBL" id="CP045835">
    <property type="protein sequence ID" value="QGG51265.1"/>
    <property type="molecule type" value="Genomic_DNA"/>
</dbReference>
<dbReference type="Proteomes" id="UP000373269">
    <property type="component" value="Chromosome"/>
</dbReference>
<evidence type="ECO:0008006" key="3">
    <source>
        <dbReference type="Google" id="ProtNLM"/>
    </source>
</evidence>
<organism evidence="1 2">
    <name type="scientific">Lysinibacillus pakistanensis</name>
    <dbReference type="NCBI Taxonomy" id="759811"/>
    <lineage>
        <taxon>Bacteria</taxon>
        <taxon>Bacillati</taxon>
        <taxon>Bacillota</taxon>
        <taxon>Bacilli</taxon>
        <taxon>Bacillales</taxon>
        <taxon>Bacillaceae</taxon>
        <taxon>Lysinibacillus</taxon>
    </lineage>
</organism>
<accession>A0ABX6DCQ8</accession>
<name>A0ABX6DCQ8_9BACI</name>
<dbReference type="RefSeq" id="WP_369595461.1">
    <property type="nucleotide sequence ID" value="NZ_CP045835.1"/>
</dbReference>
<protein>
    <recommendedName>
        <fullName evidence="3">Ethanolamine utilization protein</fullName>
    </recommendedName>
</protein>
<evidence type="ECO:0000313" key="2">
    <source>
        <dbReference type="Proteomes" id="UP000373269"/>
    </source>
</evidence>
<keyword evidence="2" id="KW-1185">Reference proteome</keyword>
<sequence>MDMQALQRLIQEVVSTIVNTNKRVLIVHPQTTISNRQVETLKSYFQVEEWQADTPSQMFHDATVFLEVDQSFIVSSAQGLPHSPASLFLTELLLKDEPAILVPNEKMSVVFTTKEPNAYMKMLLQHMKSLQEFGCEFQLFSQLIPSIKDKENLNHYDIQADFITEEMIRSYKGQQLKLPFHTKITPLALDLIHEKGIRILRN</sequence>
<reference evidence="1 2" key="1">
    <citation type="submission" date="2019-11" db="EMBL/GenBank/DDBJ databases">
        <title>Whole Genome Sequencing and Comparative Genomic Analyses of Lysinibacillus pakistanensis LZH-9, a Halotolerant Strain with Excellent COD Removal Capability.</title>
        <authorList>
            <person name="Zhou H."/>
        </authorList>
    </citation>
    <scope>NUCLEOTIDE SEQUENCE [LARGE SCALE GENOMIC DNA]</scope>
    <source>
        <strain evidence="1 2">LZH-9</strain>
    </source>
</reference>
<evidence type="ECO:0000313" key="1">
    <source>
        <dbReference type="EMBL" id="QGG51265.1"/>
    </source>
</evidence>